<dbReference type="Proteomes" id="UP000054815">
    <property type="component" value="Unassembled WGS sequence"/>
</dbReference>
<accession>A0A0V0Y208</accession>
<evidence type="ECO:0000313" key="2">
    <source>
        <dbReference type="Proteomes" id="UP000054815"/>
    </source>
</evidence>
<comment type="caution">
    <text evidence="1">The sequence shown here is derived from an EMBL/GenBank/DDBJ whole genome shotgun (WGS) entry which is preliminary data.</text>
</comment>
<protein>
    <submittedName>
        <fullName evidence="1">Uncharacterized protein</fullName>
    </submittedName>
</protein>
<organism evidence="1 2">
    <name type="scientific">Trichinella pseudospiralis</name>
    <name type="common">Parasitic roundworm</name>
    <dbReference type="NCBI Taxonomy" id="6337"/>
    <lineage>
        <taxon>Eukaryota</taxon>
        <taxon>Metazoa</taxon>
        <taxon>Ecdysozoa</taxon>
        <taxon>Nematoda</taxon>
        <taxon>Enoplea</taxon>
        <taxon>Dorylaimia</taxon>
        <taxon>Trichinellida</taxon>
        <taxon>Trichinellidae</taxon>
        <taxon>Trichinella</taxon>
    </lineage>
</organism>
<sequence length="150" mass="16712">MQGVSTVEVGTEQQLQLSNSCETSATVHNNRWGVDGIQILVCECHTSLLHRSIKPRHLNSITFASVSVIFSKVLIAFCGSNKCLYVPFGDGSFPEALVKFMHGCRLLKFSNCFKFISQQLHAVAAEKQPEALEFRAKKTHLAIFILLPYI</sequence>
<dbReference type="AlphaFoldDB" id="A0A0V0Y208"/>
<reference evidence="1 2" key="1">
    <citation type="submission" date="2015-01" db="EMBL/GenBank/DDBJ databases">
        <title>Evolution of Trichinella species and genotypes.</title>
        <authorList>
            <person name="Korhonen P.K."/>
            <person name="Edoardo P."/>
            <person name="Giuseppe L.R."/>
            <person name="Gasser R.B."/>
        </authorList>
    </citation>
    <scope>NUCLEOTIDE SEQUENCE [LARGE SCALE GENOMIC DNA]</scope>
    <source>
        <strain evidence="1">ISS141</strain>
    </source>
</reference>
<proteinExistence type="predicted"/>
<dbReference type="EMBL" id="JYDU01000077">
    <property type="protein sequence ID" value="KRX94096.1"/>
    <property type="molecule type" value="Genomic_DNA"/>
</dbReference>
<evidence type="ECO:0000313" key="1">
    <source>
        <dbReference type="EMBL" id="KRX94096.1"/>
    </source>
</evidence>
<name>A0A0V0Y208_TRIPS</name>
<gene>
    <name evidence="1" type="ORF">T4E_3250</name>
</gene>